<dbReference type="InParanoid" id="H1XT42"/>
<evidence type="ECO:0000313" key="6">
    <source>
        <dbReference type="Proteomes" id="UP000004671"/>
    </source>
</evidence>
<dbReference type="EMBL" id="CM001402">
    <property type="protein sequence ID" value="EHO42609.1"/>
    <property type="molecule type" value="Genomic_DNA"/>
</dbReference>
<feature type="domain" description="PurM-like C-terminal" evidence="3">
    <location>
        <begin position="177"/>
        <end position="329"/>
    </location>
</feature>
<dbReference type="Proteomes" id="UP000004671">
    <property type="component" value="Chromosome"/>
</dbReference>
<dbReference type="AlphaFoldDB" id="H1XT42"/>
<dbReference type="HOGENOM" id="CLU_049733_0_0_0"/>
<sequence length="351" mass="37759">MAEYDFSQFSCPLPKTDYQTIQMAHGAGGRLSADLIDKVFLPVFGNPMLNDLEDQARLQFNGQRLAFTTDSFVVSPIFFPGGNIGELAVNGTVNDICMSGALPKVLSVGFILEEGLPIADLHEILVAMRRALDKAGVQIVTGDTKVVNKGSCDKIFINTSGVGVIPDGVNISAKNIRPGDKIILSGTIADHGMAILSVREGLSFESTIESDTASLNRLVEAMLKVSKQIRAMRDPTRGGLATTLNELARSSGVGFKLEEQQIPIKQDVRSACEILGIDPLYVANEGKLVAVVPDEVAESMLEAMHRVPEGKDAVIIGQAVEEHAGRVVMKNVYGVERIIDMPVGEQLPRIC</sequence>
<keyword evidence="6" id="KW-1185">Reference proteome</keyword>
<proteinExistence type="inferred from homology"/>
<evidence type="ECO:0000313" key="4">
    <source>
        <dbReference type="EMBL" id="APF18620.1"/>
    </source>
</evidence>
<dbReference type="PANTHER" id="PTHR30303:SF0">
    <property type="entry name" value="CARBAMOYL DEHYDRATASE HYPE"/>
    <property type="match status" value="1"/>
</dbReference>
<dbReference type="InterPro" id="IPR036676">
    <property type="entry name" value="PurM-like_C_sf"/>
</dbReference>
<dbReference type="InterPro" id="IPR011854">
    <property type="entry name" value="HypE"/>
</dbReference>
<dbReference type="PANTHER" id="PTHR30303">
    <property type="entry name" value="HYDROGENASE ISOENZYMES FORMATION PROTEIN HYPE"/>
    <property type="match status" value="1"/>
</dbReference>
<dbReference type="SUPFAM" id="SSF56042">
    <property type="entry name" value="PurM C-terminal domain-like"/>
    <property type="match status" value="1"/>
</dbReference>
<dbReference type="InterPro" id="IPR016188">
    <property type="entry name" value="PurM-like_N"/>
</dbReference>
<reference evidence="4 7" key="2">
    <citation type="submission" date="2016-11" db="EMBL/GenBank/DDBJ databases">
        <title>Genomic analysis of Caldithrix abyssi and proposal of a novel bacterial phylum Caldithrichaeota.</title>
        <authorList>
            <person name="Kublanov I."/>
            <person name="Sigalova O."/>
            <person name="Gavrilov S."/>
            <person name="Lebedinsky A."/>
            <person name="Ivanova N."/>
            <person name="Daum C."/>
            <person name="Reddy T."/>
            <person name="Klenk H.P."/>
            <person name="Goker M."/>
            <person name="Reva O."/>
            <person name="Miroshnichenko M."/>
            <person name="Kyprides N."/>
            <person name="Woyke T."/>
            <person name="Gelfand M."/>
        </authorList>
    </citation>
    <scope>NUCLEOTIDE SEQUENCE [LARGE SCALE GENOMIC DNA]</scope>
    <source>
        <strain evidence="4 7">LF13</strain>
    </source>
</reference>
<feature type="domain" description="PurM-like N-terminal" evidence="2">
    <location>
        <begin position="53"/>
        <end position="165"/>
    </location>
</feature>
<evidence type="ECO:0000313" key="7">
    <source>
        <dbReference type="Proteomes" id="UP000183868"/>
    </source>
</evidence>
<dbReference type="STRING" id="880073.Cabys_1871"/>
<accession>H1XT42</accession>
<dbReference type="Gene3D" id="3.30.1330.10">
    <property type="entry name" value="PurM-like, N-terminal domain"/>
    <property type="match status" value="1"/>
</dbReference>
<evidence type="ECO:0000259" key="3">
    <source>
        <dbReference type="Pfam" id="PF02769"/>
    </source>
</evidence>
<evidence type="ECO:0000259" key="2">
    <source>
        <dbReference type="Pfam" id="PF00586"/>
    </source>
</evidence>
<evidence type="ECO:0000313" key="5">
    <source>
        <dbReference type="EMBL" id="EHO42609.1"/>
    </source>
</evidence>
<dbReference type="PIRSF" id="PIRSF005644">
    <property type="entry name" value="Hdrgns_mtr_HypE"/>
    <property type="match status" value="1"/>
</dbReference>
<dbReference type="EMBL" id="CP018099">
    <property type="protein sequence ID" value="APF18620.1"/>
    <property type="molecule type" value="Genomic_DNA"/>
</dbReference>
<dbReference type="eggNOG" id="COG0309">
    <property type="taxonomic scope" value="Bacteria"/>
</dbReference>
<name>H1XT42_CALAY</name>
<dbReference type="InterPro" id="IPR010918">
    <property type="entry name" value="PurM-like_C_dom"/>
</dbReference>
<comment type="similarity">
    <text evidence="1">Belongs to the HypE family.</text>
</comment>
<dbReference type="Pfam" id="PF00586">
    <property type="entry name" value="AIRS"/>
    <property type="match status" value="1"/>
</dbReference>
<dbReference type="CDD" id="cd02197">
    <property type="entry name" value="HypE"/>
    <property type="match status" value="1"/>
</dbReference>
<reference evidence="5 6" key="1">
    <citation type="submission" date="2011-09" db="EMBL/GenBank/DDBJ databases">
        <title>The permanent draft genome of Caldithrix abyssi DSM 13497.</title>
        <authorList>
            <consortium name="US DOE Joint Genome Institute (JGI-PGF)"/>
            <person name="Lucas S."/>
            <person name="Han J."/>
            <person name="Lapidus A."/>
            <person name="Bruce D."/>
            <person name="Goodwin L."/>
            <person name="Pitluck S."/>
            <person name="Peters L."/>
            <person name="Kyrpides N."/>
            <person name="Mavromatis K."/>
            <person name="Ivanova N."/>
            <person name="Mikhailova N."/>
            <person name="Chertkov O."/>
            <person name="Detter J.C."/>
            <person name="Tapia R."/>
            <person name="Han C."/>
            <person name="Land M."/>
            <person name="Hauser L."/>
            <person name="Markowitz V."/>
            <person name="Cheng J.-F."/>
            <person name="Hugenholtz P."/>
            <person name="Woyke T."/>
            <person name="Wu D."/>
            <person name="Spring S."/>
            <person name="Brambilla E."/>
            <person name="Klenk H.-P."/>
            <person name="Eisen J.A."/>
        </authorList>
    </citation>
    <scope>NUCLEOTIDE SEQUENCE [LARGE SCALE GENOMIC DNA]</scope>
    <source>
        <strain evidence="5 6">DSM 13497</strain>
    </source>
</reference>
<evidence type="ECO:0000256" key="1">
    <source>
        <dbReference type="ARBA" id="ARBA00006243"/>
    </source>
</evidence>
<dbReference type="RefSeq" id="WP_006929965.1">
    <property type="nucleotide sequence ID" value="NZ_CM001402.1"/>
</dbReference>
<gene>
    <name evidence="4" type="ORF">Cabys_1871</name>
    <name evidence="5" type="ORF">Calab_3003</name>
</gene>
<dbReference type="Gene3D" id="3.90.650.10">
    <property type="entry name" value="PurM-like C-terminal domain"/>
    <property type="match status" value="1"/>
</dbReference>
<protein>
    <submittedName>
        <fullName evidence="5">Hydrogenase expression/formation protein HypE</fullName>
    </submittedName>
    <submittedName>
        <fullName evidence="4">Hydrogenase maturation protein, carbamoyl dehydratase HypE</fullName>
    </submittedName>
</protein>
<dbReference type="OrthoDB" id="9801934at2"/>
<dbReference type="InterPro" id="IPR036921">
    <property type="entry name" value="PurM-like_N_sf"/>
</dbReference>
<dbReference type="Proteomes" id="UP000183868">
    <property type="component" value="Chromosome"/>
</dbReference>
<dbReference type="PaxDb" id="880073-Calab_3003"/>
<dbReference type="Pfam" id="PF02769">
    <property type="entry name" value="AIRS_C"/>
    <property type="match status" value="1"/>
</dbReference>
<dbReference type="NCBIfam" id="TIGR02124">
    <property type="entry name" value="hypE"/>
    <property type="match status" value="1"/>
</dbReference>
<dbReference type="GO" id="GO:0051604">
    <property type="term" value="P:protein maturation"/>
    <property type="evidence" value="ECO:0007669"/>
    <property type="project" value="TreeGrafter"/>
</dbReference>
<organism evidence="5 6">
    <name type="scientific">Caldithrix abyssi DSM 13497</name>
    <dbReference type="NCBI Taxonomy" id="880073"/>
    <lineage>
        <taxon>Bacteria</taxon>
        <taxon>Pseudomonadati</taxon>
        <taxon>Calditrichota</taxon>
        <taxon>Calditrichia</taxon>
        <taxon>Calditrichales</taxon>
        <taxon>Calditrichaceae</taxon>
        <taxon>Caldithrix</taxon>
    </lineage>
</organism>
<dbReference type="SUPFAM" id="SSF55326">
    <property type="entry name" value="PurM N-terminal domain-like"/>
    <property type="match status" value="1"/>
</dbReference>
<dbReference type="KEGG" id="caby:Cabys_1871"/>
<dbReference type="FunCoup" id="H1XT42">
    <property type="interactions" value="63"/>
</dbReference>